<dbReference type="EMBL" id="CAXKWB010190016">
    <property type="protein sequence ID" value="CAL4256344.1"/>
    <property type="molecule type" value="Genomic_DNA"/>
</dbReference>
<evidence type="ECO:0000313" key="3">
    <source>
        <dbReference type="Proteomes" id="UP001497623"/>
    </source>
</evidence>
<accession>A0AAV2SX69</accession>
<reference evidence="2 3" key="1">
    <citation type="submission" date="2024-05" db="EMBL/GenBank/DDBJ databases">
        <authorList>
            <person name="Wallberg A."/>
        </authorList>
    </citation>
    <scope>NUCLEOTIDE SEQUENCE [LARGE SCALE GENOMIC DNA]</scope>
</reference>
<evidence type="ECO:0000313" key="2">
    <source>
        <dbReference type="EMBL" id="CAL4256344.1"/>
    </source>
</evidence>
<gene>
    <name evidence="2" type="ORF">MNOR_LOCUS42037</name>
</gene>
<feature type="compositionally biased region" description="Basic residues" evidence="1">
    <location>
        <begin position="51"/>
        <end position="66"/>
    </location>
</feature>
<proteinExistence type="predicted"/>
<evidence type="ECO:0000256" key="1">
    <source>
        <dbReference type="SAM" id="MobiDB-lite"/>
    </source>
</evidence>
<organism evidence="2 3">
    <name type="scientific">Meganyctiphanes norvegica</name>
    <name type="common">Northern krill</name>
    <name type="synonym">Thysanopoda norvegica</name>
    <dbReference type="NCBI Taxonomy" id="48144"/>
    <lineage>
        <taxon>Eukaryota</taxon>
        <taxon>Metazoa</taxon>
        <taxon>Ecdysozoa</taxon>
        <taxon>Arthropoda</taxon>
        <taxon>Crustacea</taxon>
        <taxon>Multicrustacea</taxon>
        <taxon>Malacostraca</taxon>
        <taxon>Eumalacostraca</taxon>
        <taxon>Eucarida</taxon>
        <taxon>Euphausiacea</taxon>
        <taxon>Euphausiidae</taxon>
        <taxon>Meganyctiphanes</taxon>
    </lineage>
</organism>
<dbReference type="Proteomes" id="UP001497623">
    <property type="component" value="Unassembled WGS sequence"/>
</dbReference>
<feature type="region of interest" description="Disordered" evidence="1">
    <location>
        <begin position="45"/>
        <end position="105"/>
    </location>
</feature>
<sequence>MTAVIQMIRAAINQNSQNFKRKLIRKNQRRPAETNHLNKLKWSARNLLLHKSPKRNRKTSKQKQKMQRPETLLQSSFVLVNSCQNPKSPKNCKNKVRSKEHYRKI</sequence>
<keyword evidence="3" id="KW-1185">Reference proteome</keyword>
<comment type="caution">
    <text evidence="2">The sequence shown here is derived from an EMBL/GenBank/DDBJ whole genome shotgun (WGS) entry which is preliminary data.</text>
</comment>
<feature type="compositionally biased region" description="Basic residues" evidence="1">
    <location>
        <begin position="90"/>
        <end position="105"/>
    </location>
</feature>
<dbReference type="AlphaFoldDB" id="A0AAV2SX69"/>
<name>A0AAV2SX69_MEGNR</name>
<protein>
    <submittedName>
        <fullName evidence="2">Uncharacterized protein</fullName>
    </submittedName>
</protein>
<feature type="compositionally biased region" description="Polar residues" evidence="1">
    <location>
        <begin position="72"/>
        <end position="88"/>
    </location>
</feature>